<evidence type="ECO:0000313" key="2">
    <source>
        <dbReference type="Proteomes" id="UP000256873"/>
    </source>
</evidence>
<accession>A0A3E0KYI9</accession>
<dbReference type="EMBL" id="QQWC01000005">
    <property type="protein sequence ID" value="REJ40339.1"/>
    <property type="molecule type" value="Genomic_DNA"/>
</dbReference>
<reference evidence="1 2" key="1">
    <citation type="submission" date="2017-10" db="EMBL/GenBank/DDBJ databases">
        <title>A large-scale comparative metagenomic study reveals the eutrophication-driven functional interactions in six Microcystis-epibionts communities.</title>
        <authorList>
            <person name="Li Q."/>
            <person name="Lin F."/>
        </authorList>
    </citation>
    <scope>NUCLEOTIDE SEQUENCE [LARGE SCALE GENOMIC DNA]</scope>
    <source>
        <strain evidence="1">TF09</strain>
    </source>
</reference>
<dbReference type="Proteomes" id="UP000256873">
    <property type="component" value="Unassembled WGS sequence"/>
</dbReference>
<sequence>MFYPEIISIFSEDNSFQPRFIDALNKFNPIVTLCPINIGLPFIKENLHDTFLQLLYENNYKLLESQKSIDSTIQGSCDIYVKD</sequence>
<gene>
    <name evidence="1" type="ORF">DWQ54_18645</name>
</gene>
<dbReference type="AlphaFoldDB" id="A0A3E0KYI9"/>
<name>A0A3E0KYI9_9CHRO</name>
<comment type="caution">
    <text evidence="1">The sequence shown here is derived from an EMBL/GenBank/DDBJ whole genome shotgun (WGS) entry which is preliminary data.</text>
</comment>
<proteinExistence type="predicted"/>
<organism evidence="1 2">
    <name type="scientific">Microcystis flos-aquae TF09</name>
    <dbReference type="NCBI Taxonomy" id="2060473"/>
    <lineage>
        <taxon>Bacteria</taxon>
        <taxon>Bacillati</taxon>
        <taxon>Cyanobacteriota</taxon>
        <taxon>Cyanophyceae</taxon>
        <taxon>Oscillatoriophycideae</taxon>
        <taxon>Chroococcales</taxon>
        <taxon>Microcystaceae</taxon>
        <taxon>Microcystis</taxon>
    </lineage>
</organism>
<evidence type="ECO:0000313" key="1">
    <source>
        <dbReference type="EMBL" id="REJ40339.1"/>
    </source>
</evidence>
<protein>
    <submittedName>
        <fullName evidence="1">Uncharacterized protein</fullName>
    </submittedName>
</protein>